<name>A0ACC1X7Q0_MELAZ</name>
<keyword evidence="2" id="KW-1185">Reference proteome</keyword>
<organism evidence="1 2">
    <name type="scientific">Melia azedarach</name>
    <name type="common">Chinaberry tree</name>
    <dbReference type="NCBI Taxonomy" id="155640"/>
    <lineage>
        <taxon>Eukaryota</taxon>
        <taxon>Viridiplantae</taxon>
        <taxon>Streptophyta</taxon>
        <taxon>Embryophyta</taxon>
        <taxon>Tracheophyta</taxon>
        <taxon>Spermatophyta</taxon>
        <taxon>Magnoliopsida</taxon>
        <taxon>eudicotyledons</taxon>
        <taxon>Gunneridae</taxon>
        <taxon>Pentapetalae</taxon>
        <taxon>rosids</taxon>
        <taxon>malvids</taxon>
        <taxon>Sapindales</taxon>
        <taxon>Meliaceae</taxon>
        <taxon>Melia</taxon>
    </lineage>
</organism>
<evidence type="ECO:0000313" key="1">
    <source>
        <dbReference type="EMBL" id="KAJ4707357.1"/>
    </source>
</evidence>
<protein>
    <submittedName>
        <fullName evidence="1">Protein ENHANCED DISEASE RESISTANCE 2-like</fullName>
    </submittedName>
</protein>
<comment type="caution">
    <text evidence="1">The sequence shown here is derived from an EMBL/GenBank/DDBJ whole genome shotgun (WGS) entry which is preliminary data.</text>
</comment>
<gene>
    <name evidence="1" type="ORF">OWV82_020888</name>
</gene>
<proteinExistence type="predicted"/>
<dbReference type="EMBL" id="CM051404">
    <property type="protein sequence ID" value="KAJ4707357.1"/>
    <property type="molecule type" value="Genomic_DNA"/>
</dbReference>
<dbReference type="Proteomes" id="UP001164539">
    <property type="component" value="Chromosome 11"/>
</dbReference>
<evidence type="ECO:0000313" key="2">
    <source>
        <dbReference type="Proteomes" id="UP001164539"/>
    </source>
</evidence>
<sequence length="574" mass="65423">MGACVSVPAKRVKIRRKRRHRASKCLQKVTSSVPDVTKTKNGEKGSRVTDFSAVSEYVHMNFDKGSSTCRRSELSNSTFHLTQMQWHLSHQLDANVTCQEDAWFDSVSILESDSDDDFISVHGDGFPVPGSTMGNLSNSQMLQYESSSCFLDGKGKYEEYHESYLKIDGGKPEKFFSKDDFKESNRFSRFNTQGYDLSRLGKADEICNKRKRLLDHPYGSFKGFKEDKRDEENTLKKSGLSRLVPSVSFNDKILSSGTLGPQSQRKKSAVFRLSFKRRSCDGEERTEQCASKRFLYRPKPGFTVPRGTGEKLNPGCWSEIPPSTFKLRSETYFKDKRKSPAPDYSPYTPIGVDLFNCPRKINHIAQHLELPNLKSDGKVPPLLIVNIQLPTYPAAMFLGDSDGEGMSLILYFKVSENFEKDISLQYQESIKKLVDDEMEKFKGFAKDSIVPFRERLKIMAGLVNPEDLNLSSAEKKLVNAYNEKPVLSRPQHNFYKGPNYFEIDLDIHRFSYISRKGLESFRERLKNGVLDLGLTIQAQKPEELPEQVLCCLRLNKIDFVDHGQIPTLMTIDDE</sequence>
<accession>A0ACC1X7Q0</accession>
<reference evidence="1 2" key="1">
    <citation type="journal article" date="2023" name="Science">
        <title>Complex scaffold remodeling in plant triterpene biosynthesis.</title>
        <authorList>
            <person name="De La Pena R."/>
            <person name="Hodgson H."/>
            <person name="Liu J.C."/>
            <person name="Stephenson M.J."/>
            <person name="Martin A.C."/>
            <person name="Owen C."/>
            <person name="Harkess A."/>
            <person name="Leebens-Mack J."/>
            <person name="Jimenez L.E."/>
            <person name="Osbourn A."/>
            <person name="Sattely E.S."/>
        </authorList>
    </citation>
    <scope>NUCLEOTIDE SEQUENCE [LARGE SCALE GENOMIC DNA]</scope>
    <source>
        <strain evidence="2">cv. JPN11</strain>
        <tissue evidence="1">Leaf</tissue>
    </source>
</reference>